<protein>
    <submittedName>
        <fullName evidence="3">Hydrogenase expression/formation C-terminal domain-containing protein</fullName>
    </submittedName>
</protein>
<organism evidence="3 4">
    <name type="scientific">Rhizobium mayense</name>
    <dbReference type="NCBI Taxonomy" id="1312184"/>
    <lineage>
        <taxon>Bacteria</taxon>
        <taxon>Pseudomonadati</taxon>
        <taxon>Pseudomonadota</taxon>
        <taxon>Alphaproteobacteria</taxon>
        <taxon>Hyphomicrobiales</taxon>
        <taxon>Rhizobiaceae</taxon>
        <taxon>Rhizobium/Agrobacterium group</taxon>
        <taxon>Rhizobium</taxon>
    </lineage>
</organism>
<feature type="domain" description="HupH hydrogenase expression protein C-terminal" evidence="2">
    <location>
        <begin position="50"/>
        <end position="144"/>
    </location>
</feature>
<dbReference type="Proteomes" id="UP001172645">
    <property type="component" value="Unassembled WGS sequence"/>
</dbReference>
<gene>
    <name evidence="3" type="ORF">PY649_28915</name>
</gene>
<evidence type="ECO:0000313" key="3">
    <source>
        <dbReference type="EMBL" id="MDL2402923.1"/>
    </source>
</evidence>
<reference evidence="3" key="1">
    <citation type="submission" date="2023-06" db="EMBL/GenBank/DDBJ databases">
        <title>Phylogenetic Diversity of Rhizobium strains.</title>
        <authorList>
            <person name="Moura F.T."/>
            <person name="Helene L.C.F."/>
            <person name="Hungria M."/>
        </authorList>
    </citation>
    <scope>NUCLEOTIDE SEQUENCE</scope>
    <source>
        <strain evidence="3">CCGE526</strain>
    </source>
</reference>
<evidence type="ECO:0000313" key="4">
    <source>
        <dbReference type="Proteomes" id="UP001172645"/>
    </source>
</evidence>
<dbReference type="InterPro" id="IPR006894">
    <property type="entry name" value="HupH_Hydgase_express_prot_C"/>
</dbReference>
<comment type="similarity">
    <text evidence="1">Belongs to the HupH/HyaF family.</text>
</comment>
<feature type="domain" description="HupH hydrogenase expression protein C-terminal" evidence="2">
    <location>
        <begin position="162"/>
        <end position="277"/>
    </location>
</feature>
<dbReference type="Gene3D" id="3.30.1370.140">
    <property type="entry name" value="HupH hydrogenase expression protein, C-terminal domain"/>
    <property type="match status" value="2"/>
</dbReference>
<dbReference type="EMBL" id="JARFYM010000035">
    <property type="protein sequence ID" value="MDL2402923.1"/>
    <property type="molecule type" value="Genomic_DNA"/>
</dbReference>
<dbReference type="RefSeq" id="WP_285872343.1">
    <property type="nucleotide sequence ID" value="NZ_JARFYM010000035.1"/>
</dbReference>
<dbReference type="Pfam" id="PF04809">
    <property type="entry name" value="HupH_C"/>
    <property type="match status" value="2"/>
</dbReference>
<proteinExistence type="inferred from homology"/>
<sequence length="280" mass="30307">MTAAFRIAPEGEDAAPVVPIGADPPQGACKLNGLVTSSAEKIRRCRQTATLLPDIAAALAVQKADQPGRLFDISEFTDDDKQLITQTLGTGEVAGTALLPSGVLAHIQEAVTAGVWRIRFKDPNGIPLADYIEVASIPMAVRQACAVLPAALSYGPAPSGTMNVMPLLTEIGDRIDRYRHGDPAHVFTLSLFPMNPQDMNFLQVAVRPGPVQLTSRGYRTCRVVAAGTRNVWSVQFYNRMDAIILDALEIVDIPSFALAAEEDFRDSAAHLRHIEEAYFR</sequence>
<accession>A0ABT7K6A8</accession>
<evidence type="ECO:0000256" key="1">
    <source>
        <dbReference type="ARBA" id="ARBA00010832"/>
    </source>
</evidence>
<dbReference type="InterPro" id="IPR038527">
    <property type="entry name" value="HupH_C_sf"/>
</dbReference>
<comment type="caution">
    <text evidence="3">The sequence shown here is derived from an EMBL/GenBank/DDBJ whole genome shotgun (WGS) entry which is preliminary data.</text>
</comment>
<keyword evidence="4" id="KW-1185">Reference proteome</keyword>
<name>A0ABT7K6A8_9HYPH</name>
<evidence type="ECO:0000259" key="2">
    <source>
        <dbReference type="Pfam" id="PF04809"/>
    </source>
</evidence>